<dbReference type="Proteomes" id="UP000651271">
    <property type="component" value="Unassembled WGS sequence"/>
</dbReference>
<comment type="catalytic activity">
    <reaction evidence="3">
        <text>inosine + phosphate = alpha-D-ribose 1-phosphate + hypoxanthine</text>
        <dbReference type="Rhea" id="RHEA:27646"/>
        <dbReference type="ChEBI" id="CHEBI:17368"/>
        <dbReference type="ChEBI" id="CHEBI:17596"/>
        <dbReference type="ChEBI" id="CHEBI:43474"/>
        <dbReference type="ChEBI" id="CHEBI:57720"/>
        <dbReference type="EC" id="2.4.2.1"/>
    </reaction>
</comment>
<dbReference type="CDD" id="cd20296">
    <property type="entry name" value="cupin_PpnP-like"/>
    <property type="match status" value="1"/>
</dbReference>
<comment type="catalytic activity">
    <reaction evidence="3">
        <text>thymidine + phosphate = 2-deoxy-alpha-D-ribose 1-phosphate + thymine</text>
        <dbReference type="Rhea" id="RHEA:16037"/>
        <dbReference type="ChEBI" id="CHEBI:17748"/>
        <dbReference type="ChEBI" id="CHEBI:17821"/>
        <dbReference type="ChEBI" id="CHEBI:43474"/>
        <dbReference type="ChEBI" id="CHEBI:57259"/>
        <dbReference type="EC" id="2.4.2.2"/>
    </reaction>
</comment>
<protein>
    <recommendedName>
        <fullName evidence="3">Pyrimidine/purine nucleoside phosphorylase</fullName>
        <ecNumber evidence="3">2.4.2.1</ecNumber>
        <ecNumber evidence="3">2.4.2.2</ecNumber>
    </recommendedName>
    <alternativeName>
        <fullName evidence="3">Adenosine phosphorylase</fullName>
    </alternativeName>
    <alternativeName>
        <fullName evidence="3">Cytidine phosphorylase</fullName>
    </alternativeName>
    <alternativeName>
        <fullName evidence="3">Guanosine phosphorylase</fullName>
    </alternativeName>
    <alternativeName>
        <fullName evidence="3">Inosine phosphorylase</fullName>
    </alternativeName>
    <alternativeName>
        <fullName evidence="3">Thymidine phosphorylase</fullName>
    </alternativeName>
    <alternativeName>
        <fullName evidence="3">Uridine phosphorylase</fullName>
    </alternativeName>
    <alternativeName>
        <fullName evidence="3">Xanthosine phosphorylase</fullName>
    </alternativeName>
</protein>
<sequence length="92" mass="10169">MINLNEYFEGAVKSLAYENGGKSTVGVIDIGEFQFGTSTPETMVIIEGEMKVLLPGNTEWKVYSAGQKFEVAANSSFKVRVETPTSYLCKYK</sequence>
<keyword evidence="5" id="KW-1185">Reference proteome</keyword>
<accession>A0ABR7YIQ1</accession>
<evidence type="ECO:0000256" key="3">
    <source>
        <dbReference type="HAMAP-Rule" id="MF_01537"/>
    </source>
</evidence>
<dbReference type="EC" id="2.4.2.1" evidence="3"/>
<evidence type="ECO:0000313" key="5">
    <source>
        <dbReference type="Proteomes" id="UP000651271"/>
    </source>
</evidence>
<dbReference type="RefSeq" id="WP_165290796.1">
    <property type="nucleotide sequence ID" value="NZ_JACOIJ010000065.1"/>
</dbReference>
<evidence type="ECO:0000313" key="4">
    <source>
        <dbReference type="EMBL" id="MBD1431151.1"/>
    </source>
</evidence>
<comment type="catalytic activity">
    <reaction evidence="3">
        <text>guanosine + phosphate = alpha-D-ribose 1-phosphate + guanine</text>
        <dbReference type="Rhea" id="RHEA:13233"/>
        <dbReference type="ChEBI" id="CHEBI:16235"/>
        <dbReference type="ChEBI" id="CHEBI:16750"/>
        <dbReference type="ChEBI" id="CHEBI:43474"/>
        <dbReference type="ChEBI" id="CHEBI:57720"/>
        <dbReference type="EC" id="2.4.2.1"/>
    </reaction>
</comment>
<evidence type="ECO:0000256" key="1">
    <source>
        <dbReference type="ARBA" id="ARBA00022676"/>
    </source>
</evidence>
<dbReference type="Gene3D" id="2.60.120.10">
    <property type="entry name" value="Jelly Rolls"/>
    <property type="match status" value="1"/>
</dbReference>
<dbReference type="InterPro" id="IPR014710">
    <property type="entry name" value="RmlC-like_jellyroll"/>
</dbReference>
<dbReference type="SUPFAM" id="SSF51182">
    <property type="entry name" value="RmlC-like cupins"/>
    <property type="match status" value="1"/>
</dbReference>
<reference evidence="4 5" key="1">
    <citation type="submission" date="2020-08" db="EMBL/GenBank/DDBJ databases">
        <title>Sphingobacterium sp. DN04309 isolated from aquaculture water.</title>
        <authorList>
            <person name="Zhang M."/>
        </authorList>
    </citation>
    <scope>NUCLEOTIDE SEQUENCE [LARGE SCALE GENOMIC DNA]</scope>
    <source>
        <strain evidence="4 5">DN04309</strain>
    </source>
</reference>
<gene>
    <name evidence="3" type="primary">ppnP</name>
    <name evidence="4" type="ORF">H8B04_16635</name>
</gene>
<dbReference type="PANTHER" id="PTHR36540:SF1">
    <property type="entry name" value="PYRIMIDINE_PURINE NUCLEOSIDE PHOSPHORYLASE"/>
    <property type="match status" value="1"/>
</dbReference>
<comment type="function">
    <text evidence="3">Catalyzes the phosphorolysis of diverse nucleosides, yielding D-ribose 1-phosphate and the respective free bases. Can use uridine, adenosine, guanosine, cytidine, thymidine, inosine and xanthosine as substrates. Also catalyzes the reverse reactions.</text>
</comment>
<evidence type="ECO:0000256" key="2">
    <source>
        <dbReference type="ARBA" id="ARBA00022679"/>
    </source>
</evidence>
<comment type="catalytic activity">
    <reaction evidence="3">
        <text>adenosine + phosphate = alpha-D-ribose 1-phosphate + adenine</text>
        <dbReference type="Rhea" id="RHEA:27642"/>
        <dbReference type="ChEBI" id="CHEBI:16335"/>
        <dbReference type="ChEBI" id="CHEBI:16708"/>
        <dbReference type="ChEBI" id="CHEBI:43474"/>
        <dbReference type="ChEBI" id="CHEBI:57720"/>
        <dbReference type="EC" id="2.4.2.1"/>
    </reaction>
</comment>
<dbReference type="EMBL" id="JACOIJ010000065">
    <property type="protein sequence ID" value="MBD1431151.1"/>
    <property type="molecule type" value="Genomic_DNA"/>
</dbReference>
<name>A0ABR7YIQ1_9SPHI</name>
<comment type="catalytic activity">
    <reaction evidence="3">
        <text>a purine D-ribonucleoside + phosphate = a purine nucleobase + alpha-D-ribose 1-phosphate</text>
        <dbReference type="Rhea" id="RHEA:19805"/>
        <dbReference type="ChEBI" id="CHEBI:26386"/>
        <dbReference type="ChEBI" id="CHEBI:43474"/>
        <dbReference type="ChEBI" id="CHEBI:57720"/>
        <dbReference type="ChEBI" id="CHEBI:142355"/>
        <dbReference type="EC" id="2.4.2.1"/>
    </reaction>
</comment>
<dbReference type="Pfam" id="PF06865">
    <property type="entry name" value="Ppnp"/>
    <property type="match status" value="1"/>
</dbReference>
<keyword evidence="2 3" id="KW-0808">Transferase</keyword>
<dbReference type="EC" id="2.4.2.2" evidence="3"/>
<dbReference type="PANTHER" id="PTHR36540">
    <property type="entry name" value="PYRIMIDINE/PURINE NUCLEOSIDE PHOSPHORYLASE"/>
    <property type="match status" value="1"/>
</dbReference>
<proteinExistence type="inferred from homology"/>
<organism evidence="4 5">
    <name type="scientific">Sphingobacterium litopenaei</name>
    <dbReference type="NCBI Taxonomy" id="2763500"/>
    <lineage>
        <taxon>Bacteria</taxon>
        <taxon>Pseudomonadati</taxon>
        <taxon>Bacteroidota</taxon>
        <taxon>Sphingobacteriia</taxon>
        <taxon>Sphingobacteriales</taxon>
        <taxon>Sphingobacteriaceae</taxon>
        <taxon>Sphingobacterium</taxon>
    </lineage>
</organism>
<dbReference type="InterPro" id="IPR009664">
    <property type="entry name" value="Ppnp"/>
</dbReference>
<comment type="caution">
    <text evidence="4">The sequence shown here is derived from an EMBL/GenBank/DDBJ whole genome shotgun (WGS) entry which is preliminary data.</text>
</comment>
<dbReference type="HAMAP" id="MF_01537">
    <property type="entry name" value="Nucleos_phosphorylase_PpnP"/>
    <property type="match status" value="1"/>
</dbReference>
<comment type="catalytic activity">
    <reaction evidence="3">
        <text>cytidine + phosphate = cytosine + alpha-D-ribose 1-phosphate</text>
        <dbReference type="Rhea" id="RHEA:52540"/>
        <dbReference type="ChEBI" id="CHEBI:16040"/>
        <dbReference type="ChEBI" id="CHEBI:17562"/>
        <dbReference type="ChEBI" id="CHEBI:43474"/>
        <dbReference type="ChEBI" id="CHEBI:57720"/>
        <dbReference type="EC" id="2.4.2.2"/>
    </reaction>
</comment>
<dbReference type="InterPro" id="IPR011051">
    <property type="entry name" value="RmlC_Cupin_sf"/>
</dbReference>
<keyword evidence="1 3" id="KW-0328">Glycosyltransferase</keyword>
<comment type="catalytic activity">
    <reaction evidence="3">
        <text>uridine + phosphate = alpha-D-ribose 1-phosphate + uracil</text>
        <dbReference type="Rhea" id="RHEA:24388"/>
        <dbReference type="ChEBI" id="CHEBI:16704"/>
        <dbReference type="ChEBI" id="CHEBI:17568"/>
        <dbReference type="ChEBI" id="CHEBI:43474"/>
        <dbReference type="ChEBI" id="CHEBI:57720"/>
        <dbReference type="EC" id="2.4.2.2"/>
    </reaction>
</comment>
<comment type="similarity">
    <text evidence="3">Belongs to the nucleoside phosphorylase PpnP family.</text>
</comment>
<comment type="catalytic activity">
    <reaction evidence="3">
        <text>xanthosine + phosphate = alpha-D-ribose 1-phosphate + xanthine</text>
        <dbReference type="Rhea" id="RHEA:27638"/>
        <dbReference type="ChEBI" id="CHEBI:17712"/>
        <dbReference type="ChEBI" id="CHEBI:18107"/>
        <dbReference type="ChEBI" id="CHEBI:43474"/>
        <dbReference type="ChEBI" id="CHEBI:57720"/>
        <dbReference type="EC" id="2.4.2.1"/>
    </reaction>
</comment>